<accession>A0A412AX19</accession>
<gene>
    <name evidence="9" type="ORF">DWY99_08235</name>
</gene>
<proteinExistence type="inferred from homology"/>
<sequence length="135" mass="15195">MKKKQNYSRKREAILSAICSTDIHPTADWIYQKLKPIYPDLSLGTVYRNIARFKEDGLIISVGVVEGQERLDGTTAPHAHFICSKCGCVLDVEDVEQDAQLDFDVSKRIRCQIDSHDLVFHGICEECLNAQKNAG</sequence>
<keyword evidence="3 7" id="KW-0862">Zinc</keyword>
<dbReference type="PANTHER" id="PTHR33202">
    <property type="entry name" value="ZINC UPTAKE REGULATION PROTEIN"/>
    <property type="match status" value="1"/>
</dbReference>
<keyword evidence="6" id="KW-0804">Transcription</keyword>
<evidence type="ECO:0000313" key="9">
    <source>
        <dbReference type="EMBL" id="RGQ40347.1"/>
    </source>
</evidence>
<dbReference type="GO" id="GO:1900376">
    <property type="term" value="P:regulation of secondary metabolite biosynthetic process"/>
    <property type="evidence" value="ECO:0007669"/>
    <property type="project" value="TreeGrafter"/>
</dbReference>
<keyword evidence="7" id="KW-0479">Metal-binding</keyword>
<dbReference type="InterPro" id="IPR036388">
    <property type="entry name" value="WH-like_DNA-bd_sf"/>
</dbReference>
<feature type="binding site" evidence="7">
    <location>
        <position position="83"/>
    </location>
    <ligand>
        <name>Zn(2+)</name>
        <dbReference type="ChEBI" id="CHEBI:29105"/>
    </ligand>
</feature>
<dbReference type="GO" id="GO:0045892">
    <property type="term" value="P:negative regulation of DNA-templated transcription"/>
    <property type="evidence" value="ECO:0007669"/>
    <property type="project" value="TreeGrafter"/>
</dbReference>
<dbReference type="GO" id="GO:0003700">
    <property type="term" value="F:DNA-binding transcription factor activity"/>
    <property type="evidence" value="ECO:0007669"/>
    <property type="project" value="InterPro"/>
</dbReference>
<evidence type="ECO:0000256" key="3">
    <source>
        <dbReference type="ARBA" id="ARBA00022833"/>
    </source>
</evidence>
<dbReference type="InterPro" id="IPR002481">
    <property type="entry name" value="FUR"/>
</dbReference>
<dbReference type="GO" id="GO:0008270">
    <property type="term" value="F:zinc ion binding"/>
    <property type="evidence" value="ECO:0007669"/>
    <property type="project" value="TreeGrafter"/>
</dbReference>
<dbReference type="AlphaFoldDB" id="A0A412AX19"/>
<comment type="cofactor">
    <cofactor evidence="7">
        <name>Zn(2+)</name>
        <dbReference type="ChEBI" id="CHEBI:29105"/>
    </cofactor>
    <text evidence="7">Binds 1 zinc ion per subunit.</text>
</comment>
<feature type="binding site" evidence="7">
    <location>
        <position position="86"/>
    </location>
    <ligand>
        <name>Zn(2+)</name>
        <dbReference type="ChEBI" id="CHEBI:29105"/>
    </ligand>
</feature>
<protein>
    <submittedName>
        <fullName evidence="9">Transcriptional repressor</fullName>
    </submittedName>
</protein>
<reference evidence="9 10" key="1">
    <citation type="submission" date="2018-08" db="EMBL/GenBank/DDBJ databases">
        <title>A genome reference for cultivated species of the human gut microbiota.</title>
        <authorList>
            <person name="Zou Y."/>
            <person name="Xue W."/>
            <person name="Luo G."/>
        </authorList>
    </citation>
    <scope>NUCLEOTIDE SEQUENCE [LARGE SCALE GENOMIC DNA]</scope>
    <source>
        <strain evidence="9 10">AF28-26</strain>
    </source>
</reference>
<organism evidence="9 10">
    <name type="scientific">[Clostridium] leptum</name>
    <dbReference type="NCBI Taxonomy" id="1535"/>
    <lineage>
        <taxon>Bacteria</taxon>
        <taxon>Bacillati</taxon>
        <taxon>Bacillota</taxon>
        <taxon>Clostridia</taxon>
        <taxon>Eubacteriales</taxon>
        <taxon>Oscillospiraceae</taxon>
        <taxon>Oscillospiraceae incertae sedis</taxon>
    </lineage>
</organism>
<evidence type="ECO:0000256" key="8">
    <source>
        <dbReference type="PIRSR" id="PIRSR602481-2"/>
    </source>
</evidence>
<dbReference type="Gene3D" id="3.30.1490.190">
    <property type="match status" value="1"/>
</dbReference>
<feature type="binding site" evidence="8">
    <location>
        <position position="116"/>
    </location>
    <ligand>
        <name>Fe cation</name>
        <dbReference type="ChEBI" id="CHEBI:24875"/>
    </ligand>
</feature>
<dbReference type="Pfam" id="PF01475">
    <property type="entry name" value="FUR"/>
    <property type="match status" value="1"/>
</dbReference>
<keyword evidence="2" id="KW-0678">Repressor</keyword>
<evidence type="ECO:0000256" key="7">
    <source>
        <dbReference type="PIRSR" id="PIRSR602481-1"/>
    </source>
</evidence>
<evidence type="ECO:0000256" key="5">
    <source>
        <dbReference type="ARBA" id="ARBA00023125"/>
    </source>
</evidence>
<name>A0A412AX19_9FIRM</name>
<evidence type="ECO:0000256" key="4">
    <source>
        <dbReference type="ARBA" id="ARBA00023015"/>
    </source>
</evidence>
<dbReference type="Proteomes" id="UP000284751">
    <property type="component" value="Unassembled WGS sequence"/>
</dbReference>
<dbReference type="InterPro" id="IPR043135">
    <property type="entry name" value="Fur_C"/>
</dbReference>
<feature type="binding site" evidence="7">
    <location>
        <position position="124"/>
    </location>
    <ligand>
        <name>Zn(2+)</name>
        <dbReference type="ChEBI" id="CHEBI:29105"/>
    </ligand>
</feature>
<comment type="cofactor">
    <cofactor evidence="8">
        <name>Mn(2+)</name>
        <dbReference type="ChEBI" id="CHEBI:29035"/>
    </cofactor>
    <cofactor evidence="8">
        <name>Fe(2+)</name>
        <dbReference type="ChEBI" id="CHEBI:29033"/>
    </cofactor>
    <text evidence="8">Binds 1 Mn(2+) or Fe(2+) ion per subunit.</text>
</comment>
<feature type="binding site" evidence="7">
    <location>
        <position position="127"/>
    </location>
    <ligand>
        <name>Zn(2+)</name>
        <dbReference type="ChEBI" id="CHEBI:29105"/>
    </ligand>
</feature>
<dbReference type="CDD" id="cd07153">
    <property type="entry name" value="Fur_like"/>
    <property type="match status" value="1"/>
</dbReference>
<dbReference type="Gene3D" id="1.10.10.10">
    <property type="entry name" value="Winged helix-like DNA-binding domain superfamily/Winged helix DNA-binding domain"/>
    <property type="match status" value="1"/>
</dbReference>
<evidence type="ECO:0000256" key="6">
    <source>
        <dbReference type="ARBA" id="ARBA00023163"/>
    </source>
</evidence>
<evidence type="ECO:0000256" key="1">
    <source>
        <dbReference type="ARBA" id="ARBA00007957"/>
    </source>
</evidence>
<comment type="similarity">
    <text evidence="1">Belongs to the Fur family.</text>
</comment>
<evidence type="ECO:0000313" key="10">
    <source>
        <dbReference type="Proteomes" id="UP000284751"/>
    </source>
</evidence>
<comment type="caution">
    <text evidence="9">The sequence shown here is derived from an EMBL/GenBank/DDBJ whole genome shotgun (WGS) entry which is preliminary data.</text>
</comment>
<dbReference type="InterPro" id="IPR036390">
    <property type="entry name" value="WH_DNA-bd_sf"/>
</dbReference>
<dbReference type="SUPFAM" id="SSF46785">
    <property type="entry name" value="Winged helix' DNA-binding domain"/>
    <property type="match status" value="1"/>
</dbReference>
<dbReference type="GO" id="GO:0000976">
    <property type="term" value="F:transcription cis-regulatory region binding"/>
    <property type="evidence" value="ECO:0007669"/>
    <property type="project" value="TreeGrafter"/>
</dbReference>
<dbReference type="PANTHER" id="PTHR33202:SF8">
    <property type="entry name" value="PEROXIDE-RESPONSIVE REPRESSOR PERR"/>
    <property type="match status" value="1"/>
</dbReference>
<dbReference type="EMBL" id="QRTC01000029">
    <property type="protein sequence ID" value="RGQ40347.1"/>
    <property type="molecule type" value="Genomic_DNA"/>
</dbReference>
<keyword evidence="4" id="KW-0805">Transcription regulation</keyword>
<evidence type="ECO:0000256" key="2">
    <source>
        <dbReference type="ARBA" id="ARBA00022491"/>
    </source>
</evidence>
<keyword evidence="8" id="KW-0408">Iron</keyword>
<keyword evidence="5" id="KW-0238">DNA-binding</keyword>